<dbReference type="RefSeq" id="XP_007323752.1">
    <property type="nucleotide sequence ID" value="XM_007323690.1"/>
</dbReference>
<dbReference type="EMBL" id="GL945443">
    <property type="protein sequence ID" value="EGO19619.1"/>
    <property type="molecule type" value="Genomic_DNA"/>
</dbReference>
<keyword evidence="2" id="KW-0698">rRNA processing</keyword>
<organism evidence="9">
    <name type="scientific">Serpula lacrymans var. lacrymans (strain S7.9)</name>
    <name type="common">Dry rot fungus</name>
    <dbReference type="NCBI Taxonomy" id="578457"/>
    <lineage>
        <taxon>Eukaryota</taxon>
        <taxon>Fungi</taxon>
        <taxon>Dikarya</taxon>
        <taxon>Basidiomycota</taxon>
        <taxon>Agaricomycotina</taxon>
        <taxon>Agaricomycetes</taxon>
        <taxon>Agaricomycetidae</taxon>
        <taxon>Boletales</taxon>
        <taxon>Coniophorineae</taxon>
        <taxon>Serpulaceae</taxon>
        <taxon>Serpula</taxon>
    </lineage>
</organism>
<dbReference type="KEGG" id="sla:SERLADRAFT_418407"/>
<evidence type="ECO:0000256" key="3">
    <source>
        <dbReference type="ARBA" id="ARBA00022574"/>
    </source>
</evidence>
<gene>
    <name evidence="8" type="ORF">SERLADRAFT_418407</name>
</gene>
<evidence type="ECO:0008006" key="10">
    <source>
        <dbReference type="Google" id="ProtNLM"/>
    </source>
</evidence>
<dbReference type="PANTHER" id="PTHR18359:SF0">
    <property type="entry name" value="U3 SMALL NUCLEOLAR RNA-ASSOCIATED PROTEIN 18 HOMOLOG"/>
    <property type="match status" value="1"/>
</dbReference>
<evidence type="ECO:0000313" key="9">
    <source>
        <dbReference type="Proteomes" id="UP000008064"/>
    </source>
</evidence>
<sequence>MAKNARKRQRTEKNQDEQAQPLGAKVALDDDASKDDEERRLESILFGVPYKPSGNKGKDVLAFSDEEEDLEDVGAGKELENMLDSDLFFVDDSTMPSGGIPDSQTSQQEDEDREQDDEADDAEVSDAGLTEVQPQDFSEGQLAPSENPLSSKGRKAPAWMDPDDANIQISLASNNRLRKMRDAPSDDTVGGREYERRLRRQYERINPTPDWASNARQKLHKSKRRRSSVSGSESEDGDEFEDFIPDILNSTAGIVGTRKSRKLPQGTLSIERLRDANQAAPAEGEIKALHFHPSPQVPMLLTASSDRRLRLFHIDGLTNPHMQTLHIPSLPLSNAVFHPDGSSILLTGSRPFYYTYDLQSGASHRSPRGLWGTTFSSDRTAQGATMEMCAFNPTGDILAVAGRRGYIHLVDWRSGTAQVTGELKANTAIKSIWWARGGRGELMSLGEDSQVYVWDIGQRRCVKRWQDEGGFGSRLMSGDKAGNYLAIGSTGGLVNVYGSHGTSQPGDERSKPLKTIGNITTSISTLRFNHDSQLLAVASNVKKDQLRLIHLPSLTAFGNWPTSSTPLGHVTAIDFSSTSQYLAVGNNRGRALLYSLRDFTQL</sequence>
<dbReference type="GeneID" id="18813694"/>
<protein>
    <recommendedName>
        <fullName evidence="10">Anaphase-promoting complex subunit 4 WD40 domain-containing protein</fullName>
    </recommendedName>
</protein>
<evidence type="ECO:0000256" key="4">
    <source>
        <dbReference type="ARBA" id="ARBA00022737"/>
    </source>
</evidence>
<feature type="compositionally biased region" description="Basic and acidic residues" evidence="7">
    <location>
        <begin position="180"/>
        <end position="203"/>
    </location>
</feature>
<dbReference type="Gene3D" id="2.130.10.10">
    <property type="entry name" value="YVTN repeat-like/Quinoprotein amine dehydrogenase"/>
    <property type="match status" value="1"/>
</dbReference>
<keyword evidence="5" id="KW-0539">Nucleus</keyword>
<dbReference type="PANTHER" id="PTHR18359">
    <property type="entry name" value="WD-REPEAT PROTEIN-RELATED"/>
    <property type="match status" value="1"/>
</dbReference>
<accession>F8PBI1</accession>
<dbReference type="GO" id="GO:0034388">
    <property type="term" value="C:Pwp2p-containing subcomplex of 90S preribosome"/>
    <property type="evidence" value="ECO:0007669"/>
    <property type="project" value="TreeGrafter"/>
</dbReference>
<dbReference type="InterPro" id="IPR001680">
    <property type="entry name" value="WD40_rpt"/>
</dbReference>
<dbReference type="InterPro" id="IPR045161">
    <property type="entry name" value="Utp18"/>
</dbReference>
<feature type="region of interest" description="Disordered" evidence="7">
    <location>
        <begin position="1"/>
        <end position="240"/>
    </location>
</feature>
<reference evidence="9" key="1">
    <citation type="journal article" date="2011" name="Science">
        <title>The plant cell wall-decomposing machinery underlies the functional diversity of forest fungi.</title>
        <authorList>
            <person name="Eastwood D.C."/>
            <person name="Floudas D."/>
            <person name="Binder M."/>
            <person name="Majcherczyk A."/>
            <person name="Schneider P."/>
            <person name="Aerts A."/>
            <person name="Asiegbu F.O."/>
            <person name="Baker S.E."/>
            <person name="Barry K."/>
            <person name="Bendiksby M."/>
            <person name="Blumentritt M."/>
            <person name="Coutinho P.M."/>
            <person name="Cullen D."/>
            <person name="de Vries R.P."/>
            <person name="Gathman A."/>
            <person name="Goodell B."/>
            <person name="Henrissat B."/>
            <person name="Ihrmark K."/>
            <person name="Kauserud H."/>
            <person name="Kohler A."/>
            <person name="LaButti K."/>
            <person name="Lapidus A."/>
            <person name="Lavin J.L."/>
            <person name="Lee Y.-H."/>
            <person name="Lindquist E."/>
            <person name="Lilly W."/>
            <person name="Lucas S."/>
            <person name="Morin E."/>
            <person name="Murat C."/>
            <person name="Oguiza J.A."/>
            <person name="Park J."/>
            <person name="Pisabarro A.G."/>
            <person name="Riley R."/>
            <person name="Rosling A."/>
            <person name="Salamov A."/>
            <person name="Schmidt O."/>
            <person name="Schmutz J."/>
            <person name="Skrede I."/>
            <person name="Stenlid J."/>
            <person name="Wiebenga A."/>
            <person name="Xie X."/>
            <person name="Kuees U."/>
            <person name="Hibbett D.S."/>
            <person name="Hoffmeister D."/>
            <person name="Hoegberg N."/>
            <person name="Martin F."/>
            <person name="Grigoriev I.V."/>
            <person name="Watkinson S.C."/>
        </authorList>
    </citation>
    <scope>NUCLEOTIDE SEQUENCE [LARGE SCALE GENOMIC DNA]</scope>
    <source>
        <strain evidence="9">S7.9</strain>
    </source>
</reference>
<evidence type="ECO:0000256" key="6">
    <source>
        <dbReference type="ARBA" id="ARBA00025767"/>
    </source>
</evidence>
<feature type="compositionally biased region" description="Basic residues" evidence="7">
    <location>
        <begin position="1"/>
        <end position="10"/>
    </location>
</feature>
<dbReference type="InterPro" id="IPR036322">
    <property type="entry name" value="WD40_repeat_dom_sf"/>
</dbReference>
<dbReference type="AlphaFoldDB" id="F8PBI1"/>
<name>F8PBI1_SERL9</name>
<dbReference type="GO" id="GO:0032040">
    <property type="term" value="C:small-subunit processome"/>
    <property type="evidence" value="ECO:0007669"/>
    <property type="project" value="TreeGrafter"/>
</dbReference>
<comment type="subcellular location">
    <subcellularLocation>
        <location evidence="1">Nucleus</location>
        <location evidence="1">Nucleolus</location>
    </subcellularLocation>
</comment>
<feature type="compositionally biased region" description="Acidic residues" evidence="7">
    <location>
        <begin position="108"/>
        <end position="124"/>
    </location>
</feature>
<evidence type="ECO:0000256" key="7">
    <source>
        <dbReference type="SAM" id="MobiDB-lite"/>
    </source>
</evidence>
<dbReference type="OrthoDB" id="1935146at2759"/>
<evidence type="ECO:0000256" key="1">
    <source>
        <dbReference type="ARBA" id="ARBA00004604"/>
    </source>
</evidence>
<keyword evidence="4" id="KW-0677">Repeat</keyword>
<evidence type="ECO:0000256" key="2">
    <source>
        <dbReference type="ARBA" id="ARBA00022552"/>
    </source>
</evidence>
<keyword evidence="3" id="KW-0853">WD repeat</keyword>
<comment type="similarity">
    <text evidence="6">Belongs to the WD repeat UTP18 family.</text>
</comment>
<feature type="compositionally biased region" description="Basic residues" evidence="7">
    <location>
        <begin position="217"/>
        <end position="227"/>
    </location>
</feature>
<dbReference type="GO" id="GO:0006364">
    <property type="term" value="P:rRNA processing"/>
    <property type="evidence" value="ECO:0007669"/>
    <property type="project" value="UniProtKB-KW"/>
</dbReference>
<dbReference type="HOGENOM" id="CLU_011055_2_0_1"/>
<dbReference type="SMART" id="SM00320">
    <property type="entry name" value="WD40"/>
    <property type="match status" value="7"/>
</dbReference>
<dbReference type="InterPro" id="IPR015943">
    <property type="entry name" value="WD40/YVTN_repeat-like_dom_sf"/>
</dbReference>
<evidence type="ECO:0000256" key="5">
    <source>
        <dbReference type="ARBA" id="ARBA00023242"/>
    </source>
</evidence>
<dbReference type="Proteomes" id="UP000008064">
    <property type="component" value="Unassembled WGS sequence"/>
</dbReference>
<proteinExistence type="inferred from homology"/>
<dbReference type="SUPFAM" id="SSF50978">
    <property type="entry name" value="WD40 repeat-like"/>
    <property type="match status" value="1"/>
</dbReference>
<evidence type="ECO:0000313" key="8">
    <source>
        <dbReference type="EMBL" id="EGO19619.1"/>
    </source>
</evidence>